<dbReference type="GO" id="GO:0031124">
    <property type="term" value="P:mRNA 3'-end processing"/>
    <property type="evidence" value="ECO:0007669"/>
    <property type="project" value="InterPro"/>
</dbReference>
<evidence type="ECO:0000256" key="1">
    <source>
        <dbReference type="ARBA" id="ARBA00004123"/>
    </source>
</evidence>
<dbReference type="InterPro" id="IPR032028">
    <property type="entry name" value="CSTF1_dimer"/>
</dbReference>
<keyword evidence="6" id="KW-1133">Transmembrane helix</keyword>
<name>A0A3S5FGY2_9PLAT</name>
<feature type="repeat" description="WD" evidence="5">
    <location>
        <begin position="112"/>
        <end position="146"/>
    </location>
</feature>
<evidence type="ECO:0000256" key="4">
    <source>
        <dbReference type="ARBA" id="ARBA00029851"/>
    </source>
</evidence>
<reference evidence="8" key="1">
    <citation type="submission" date="2018-11" db="EMBL/GenBank/DDBJ databases">
        <authorList>
            <consortium name="Pathogen Informatics"/>
        </authorList>
    </citation>
    <scope>NUCLEOTIDE SEQUENCE</scope>
</reference>
<proteinExistence type="predicted"/>
<dbReference type="PANTHER" id="PTHR44133:SF2">
    <property type="entry name" value="CLEAVAGE STIMULATION FACTOR SUBUNIT 1"/>
    <property type="match status" value="1"/>
</dbReference>
<dbReference type="SUPFAM" id="SSF50978">
    <property type="entry name" value="WD40 repeat-like"/>
    <property type="match status" value="1"/>
</dbReference>
<protein>
    <recommendedName>
        <fullName evidence="4">Cleavage stimulation factor 50 kDa subunit</fullName>
    </recommendedName>
</protein>
<dbReference type="SMART" id="SM00320">
    <property type="entry name" value="WD40"/>
    <property type="match status" value="1"/>
</dbReference>
<dbReference type="InterPro" id="IPR015943">
    <property type="entry name" value="WD40/YVTN_repeat-like_dom_sf"/>
</dbReference>
<dbReference type="AlphaFoldDB" id="A0A3S5FGY2"/>
<keyword evidence="5" id="KW-0853">WD repeat</keyword>
<feature type="domain" description="Cleavage stimulation factor subunit 1 dimerisation" evidence="7">
    <location>
        <begin position="27"/>
        <end position="66"/>
    </location>
</feature>
<keyword evidence="9" id="KW-1185">Reference proteome</keyword>
<comment type="caution">
    <text evidence="8">The sequence shown here is derived from an EMBL/GenBank/DDBJ whole genome shotgun (WGS) entry which is preliminary data.</text>
</comment>
<dbReference type="InterPro" id="IPR044633">
    <property type="entry name" value="CstF1-like"/>
</dbReference>
<dbReference type="GO" id="GO:0003723">
    <property type="term" value="F:RNA binding"/>
    <property type="evidence" value="ECO:0007669"/>
    <property type="project" value="TreeGrafter"/>
</dbReference>
<accession>A0A3S5FGY2</accession>
<dbReference type="Gene3D" id="1.20.960.50">
    <property type="entry name" value="Cleavage stimulation factor subunit 1, dimerisation domain"/>
    <property type="match status" value="1"/>
</dbReference>
<evidence type="ECO:0000313" key="8">
    <source>
        <dbReference type="EMBL" id="VEL41055.1"/>
    </source>
</evidence>
<dbReference type="InterPro" id="IPR001680">
    <property type="entry name" value="WD40_rpt"/>
</dbReference>
<keyword evidence="2" id="KW-0507">mRNA processing</keyword>
<dbReference type="Proteomes" id="UP000784294">
    <property type="component" value="Unassembled WGS sequence"/>
</dbReference>
<evidence type="ECO:0000256" key="5">
    <source>
        <dbReference type="PROSITE-ProRule" id="PRU00221"/>
    </source>
</evidence>
<evidence type="ECO:0000256" key="6">
    <source>
        <dbReference type="SAM" id="Phobius"/>
    </source>
</evidence>
<dbReference type="EMBL" id="CAAALY010267663">
    <property type="protein sequence ID" value="VEL41055.1"/>
    <property type="molecule type" value="Genomic_DNA"/>
</dbReference>
<evidence type="ECO:0000313" key="9">
    <source>
        <dbReference type="Proteomes" id="UP000784294"/>
    </source>
</evidence>
<feature type="transmembrane region" description="Helical" evidence="6">
    <location>
        <begin position="9"/>
        <end position="31"/>
    </location>
</feature>
<comment type="subcellular location">
    <subcellularLocation>
        <location evidence="1">Nucleus</location>
    </subcellularLocation>
</comment>
<sequence>MVICRLRSVIYSIGLLLGSSFVVSTSSQLFYDGYSTQAVNLINLVSPSASCGPSNRLLKLVKIGIANCEDEQEKSTALEGECIPPGSGIDIEVESESSTIAPEAALYETCYVTAHKAACRAAAFNSTGQLVATGSHDSSIKILDVERMLAKSVSSVDHGGQETPQQQMETHPVIRTLYDHTAVLKAIITYHRIILFYLYKFSYFYTRSF</sequence>
<evidence type="ECO:0000256" key="3">
    <source>
        <dbReference type="ARBA" id="ARBA00023242"/>
    </source>
</evidence>
<keyword evidence="6" id="KW-0812">Transmembrane</keyword>
<dbReference type="Pfam" id="PF16699">
    <property type="entry name" value="CSTF1_dimer"/>
    <property type="match status" value="1"/>
</dbReference>
<dbReference type="PANTHER" id="PTHR44133">
    <property type="entry name" value="CLEAVAGE STIMULATION FACTOR SUBUNIT 1"/>
    <property type="match status" value="1"/>
</dbReference>
<keyword evidence="3" id="KW-0539">Nucleus</keyword>
<dbReference type="InterPro" id="IPR038184">
    <property type="entry name" value="CSTF1_dimer_sf"/>
</dbReference>
<dbReference type="OrthoDB" id="6253415at2759"/>
<dbReference type="PROSITE" id="PS50082">
    <property type="entry name" value="WD_REPEATS_2"/>
    <property type="match status" value="1"/>
</dbReference>
<dbReference type="Gene3D" id="2.130.10.10">
    <property type="entry name" value="YVTN repeat-like/Quinoprotein amine dehydrogenase"/>
    <property type="match status" value="1"/>
</dbReference>
<dbReference type="InterPro" id="IPR036322">
    <property type="entry name" value="WD40_repeat_dom_sf"/>
</dbReference>
<evidence type="ECO:0000259" key="7">
    <source>
        <dbReference type="Pfam" id="PF16699"/>
    </source>
</evidence>
<dbReference type="GO" id="GO:0005848">
    <property type="term" value="C:mRNA cleavage stimulating factor complex"/>
    <property type="evidence" value="ECO:0007669"/>
    <property type="project" value="InterPro"/>
</dbReference>
<keyword evidence="6" id="KW-0472">Membrane</keyword>
<organism evidence="8 9">
    <name type="scientific">Protopolystoma xenopodis</name>
    <dbReference type="NCBI Taxonomy" id="117903"/>
    <lineage>
        <taxon>Eukaryota</taxon>
        <taxon>Metazoa</taxon>
        <taxon>Spiralia</taxon>
        <taxon>Lophotrochozoa</taxon>
        <taxon>Platyhelminthes</taxon>
        <taxon>Monogenea</taxon>
        <taxon>Polyopisthocotylea</taxon>
        <taxon>Polystomatidea</taxon>
        <taxon>Polystomatidae</taxon>
        <taxon>Protopolystoma</taxon>
    </lineage>
</organism>
<gene>
    <name evidence="8" type="ORF">PXEA_LOCUS34495</name>
</gene>
<evidence type="ECO:0000256" key="2">
    <source>
        <dbReference type="ARBA" id="ARBA00022664"/>
    </source>
</evidence>